<reference evidence="2 3" key="1">
    <citation type="submission" date="2012-08" db="EMBL/GenBank/DDBJ databases">
        <title>Whole genome shotgun sequence of Austwickia chelonae NBRC 105200.</title>
        <authorList>
            <person name="Yoshida I."/>
            <person name="Hosoyama A."/>
            <person name="Tsuchikane K."/>
            <person name="Katsumata H."/>
            <person name="Ando Y."/>
            <person name="Ohji S."/>
            <person name="Hamada M."/>
            <person name="Tamura T."/>
            <person name="Yamazoe A."/>
            <person name="Yamazaki S."/>
            <person name="Fujita N."/>
        </authorList>
    </citation>
    <scope>NUCLEOTIDE SEQUENCE [LARGE SCALE GENOMIC DNA]</scope>
    <source>
        <strain evidence="2 3">NBRC 105200</strain>
    </source>
</reference>
<dbReference type="PANTHER" id="PTHR30041:SF4">
    <property type="entry name" value="ARSENATE REDUCTASE"/>
    <property type="match status" value="1"/>
</dbReference>
<gene>
    <name evidence="2" type="ORF">AUCHE_17_00060</name>
</gene>
<dbReference type="InterPro" id="IPR006660">
    <property type="entry name" value="Arsenate_reductase-like"/>
</dbReference>
<evidence type="ECO:0000256" key="1">
    <source>
        <dbReference type="PROSITE-ProRule" id="PRU01282"/>
    </source>
</evidence>
<dbReference type="OrthoDB" id="9790554at2"/>
<dbReference type="PANTHER" id="PTHR30041">
    <property type="entry name" value="ARSENATE REDUCTASE"/>
    <property type="match status" value="1"/>
</dbReference>
<dbReference type="InterPro" id="IPR036249">
    <property type="entry name" value="Thioredoxin-like_sf"/>
</dbReference>
<name>K6UN97_9MICO</name>
<evidence type="ECO:0000313" key="3">
    <source>
        <dbReference type="Proteomes" id="UP000008495"/>
    </source>
</evidence>
<comment type="caution">
    <text evidence="2">The sequence shown here is derived from an EMBL/GenBank/DDBJ whole genome shotgun (WGS) entry which is preliminary data.</text>
</comment>
<protein>
    <submittedName>
        <fullName evidence="2">Putative arsenate reductase</fullName>
    </submittedName>
</protein>
<dbReference type="RefSeq" id="WP_006503553.1">
    <property type="nucleotide sequence ID" value="NZ_BAGZ01000017.1"/>
</dbReference>
<dbReference type="Gene3D" id="3.40.30.10">
    <property type="entry name" value="Glutaredoxin"/>
    <property type="match status" value="1"/>
</dbReference>
<dbReference type="EMBL" id="BAGZ01000017">
    <property type="protein sequence ID" value="GAB78796.1"/>
    <property type="molecule type" value="Genomic_DNA"/>
</dbReference>
<dbReference type="AlphaFoldDB" id="K6UN97"/>
<proteinExistence type="inferred from homology"/>
<dbReference type="STRING" id="100225.SAMN05421595_0007"/>
<dbReference type="Proteomes" id="UP000008495">
    <property type="component" value="Unassembled WGS sequence"/>
</dbReference>
<keyword evidence="3" id="KW-1185">Reference proteome</keyword>
<dbReference type="PROSITE" id="PS51353">
    <property type="entry name" value="ARSC"/>
    <property type="match status" value="1"/>
</dbReference>
<evidence type="ECO:0000313" key="2">
    <source>
        <dbReference type="EMBL" id="GAB78796.1"/>
    </source>
</evidence>
<dbReference type="SUPFAM" id="SSF52833">
    <property type="entry name" value="Thioredoxin-like"/>
    <property type="match status" value="1"/>
</dbReference>
<organism evidence="2 3">
    <name type="scientific">Austwickia chelonae NBRC 105200</name>
    <dbReference type="NCBI Taxonomy" id="1184607"/>
    <lineage>
        <taxon>Bacteria</taxon>
        <taxon>Bacillati</taxon>
        <taxon>Actinomycetota</taxon>
        <taxon>Actinomycetes</taxon>
        <taxon>Micrococcales</taxon>
        <taxon>Dermatophilaceae</taxon>
        <taxon>Austwickia</taxon>
    </lineage>
</organism>
<dbReference type="eggNOG" id="COG1393">
    <property type="taxonomic scope" value="Bacteria"/>
</dbReference>
<comment type="similarity">
    <text evidence="1">Belongs to the ArsC family.</text>
</comment>
<sequence>MTEMRMFHNTHCSKSRAALETLQDKGVDAQIVDYTKVPLTRVQLIDLLGKLEDPPSALVRRDEAFTKAGLTDADVQTVDQVATVLADHPGLMERPVLVRGDRAIIGRPAERVSAFLAEE</sequence>
<dbReference type="Pfam" id="PF03960">
    <property type="entry name" value="ArsC"/>
    <property type="match status" value="1"/>
</dbReference>
<accession>K6UN97</accession>